<feature type="domain" description="NR LBD" evidence="14">
    <location>
        <begin position="293"/>
        <end position="354"/>
    </location>
</feature>
<dbReference type="Gene3D" id="3.30.50.10">
    <property type="entry name" value="Erythroid Transcription Factor GATA-1, subunit A"/>
    <property type="match status" value="1"/>
</dbReference>
<organism evidence="15 16">
    <name type="scientific">Gasterosteus aculeatus aculeatus</name>
    <name type="common">three-spined stickleback</name>
    <dbReference type="NCBI Taxonomy" id="481459"/>
    <lineage>
        <taxon>Eukaryota</taxon>
        <taxon>Metazoa</taxon>
        <taxon>Chordata</taxon>
        <taxon>Craniata</taxon>
        <taxon>Vertebrata</taxon>
        <taxon>Euteleostomi</taxon>
        <taxon>Actinopterygii</taxon>
        <taxon>Neopterygii</taxon>
        <taxon>Teleostei</taxon>
        <taxon>Neoteleostei</taxon>
        <taxon>Acanthomorphata</taxon>
        <taxon>Eupercaria</taxon>
        <taxon>Perciformes</taxon>
        <taxon>Cottioidei</taxon>
        <taxon>Gasterosteales</taxon>
        <taxon>Gasterosteidae</taxon>
        <taxon>Gasterosteus</taxon>
    </lineage>
</organism>
<dbReference type="Ensembl" id="ENSGACT00000000274.2">
    <property type="protein sequence ID" value="ENSGACP00000000274.2"/>
    <property type="gene ID" value="ENSGACG00000000213.2"/>
</dbReference>
<evidence type="ECO:0000256" key="12">
    <source>
        <dbReference type="SAM" id="MobiDB-lite"/>
    </source>
</evidence>
<evidence type="ECO:0000256" key="2">
    <source>
        <dbReference type="ARBA" id="ARBA00022665"/>
    </source>
</evidence>
<keyword evidence="16" id="KW-1185">Reference proteome</keyword>
<evidence type="ECO:0000256" key="11">
    <source>
        <dbReference type="ARBA" id="ARBA00023242"/>
    </source>
</evidence>
<keyword evidence="7" id="KW-0446">Lipid-binding</keyword>
<dbReference type="FunFam" id="3.30.50.10:FF:000139">
    <property type="entry name" value="Estrogen receptor beta a variant b"/>
    <property type="match status" value="1"/>
</dbReference>
<keyword evidence="8" id="KW-0238">DNA-binding</keyword>
<dbReference type="InterPro" id="IPR021064">
    <property type="entry name" value="ER-beta-like_N"/>
</dbReference>
<dbReference type="InterPro" id="IPR000536">
    <property type="entry name" value="Nucl_hrmn_rcpt_lig-bd"/>
</dbReference>
<evidence type="ECO:0000256" key="10">
    <source>
        <dbReference type="ARBA" id="ARBA00023170"/>
    </source>
</evidence>
<dbReference type="GO" id="GO:0008270">
    <property type="term" value="F:zinc ion binding"/>
    <property type="evidence" value="ECO:0007669"/>
    <property type="project" value="UniProtKB-KW"/>
</dbReference>
<dbReference type="SMART" id="SM00399">
    <property type="entry name" value="ZnF_C4"/>
    <property type="match status" value="1"/>
</dbReference>
<dbReference type="GO" id="GO:0003700">
    <property type="term" value="F:DNA-binding transcription factor activity"/>
    <property type="evidence" value="ECO:0007669"/>
    <property type="project" value="InterPro"/>
</dbReference>
<dbReference type="PRINTS" id="PR00047">
    <property type="entry name" value="STROIDFINGER"/>
</dbReference>
<evidence type="ECO:0008006" key="17">
    <source>
        <dbReference type="Google" id="ProtNLM"/>
    </source>
</evidence>
<dbReference type="AlphaFoldDB" id="G3N4Q4"/>
<evidence type="ECO:0000256" key="9">
    <source>
        <dbReference type="ARBA" id="ARBA00023163"/>
    </source>
</evidence>
<keyword evidence="11" id="KW-0539">Nucleus</keyword>
<evidence type="ECO:0000256" key="7">
    <source>
        <dbReference type="ARBA" id="ARBA00023121"/>
    </source>
</evidence>
<dbReference type="OMA" id="CNFINAR"/>
<proteinExistence type="inferred from homology"/>
<dbReference type="InParanoid" id="G3N4Q4"/>
<dbReference type="Proteomes" id="UP000007635">
    <property type="component" value="Unassembled WGS sequence"/>
</dbReference>
<sequence>MASSPRLDANPLPLLQLQEVDSSKSSERPGSRGLPPAVYSPPLGMDGQTVCIPSPYTDSGHEYNHGHGPLNFYNPAVLSYARPPATDSPSSLCPPLSPSAFWPSNGHPNMPSMTLRCPQPLLYSEPSPHAPWLEDLYFYTQSFCNKALGKRSREGAEGANSSLCSSASGKADMHFCAVCHDYASGYHYGVWSCEGCKAFFKRSIQGHNDYICPATNQCTIDKNRRKSCQACRLRKCYEVGMMKCGRCCYLMGLVRAGPGARAQRHLHLEAPLGTLSPLPQAHHGHHAHHSAMSPEEFISRIMEAEPPEIYLMEDLKKPFTQASMMMSLTNLADKELVLMISWAKKIPGKPRMPA</sequence>
<dbReference type="Pfam" id="PF00105">
    <property type="entry name" value="zf-C4"/>
    <property type="match status" value="1"/>
</dbReference>
<evidence type="ECO:0000256" key="6">
    <source>
        <dbReference type="ARBA" id="ARBA00023015"/>
    </source>
</evidence>
<dbReference type="InterPro" id="IPR013088">
    <property type="entry name" value="Znf_NHR/GATA"/>
</dbReference>
<keyword evidence="4" id="KW-0863">Zinc-finger</keyword>
<protein>
    <recommendedName>
        <fullName evidence="17">Estrogen receptor 2b</fullName>
    </recommendedName>
</protein>
<dbReference type="GO" id="GO:0042562">
    <property type="term" value="F:hormone binding"/>
    <property type="evidence" value="ECO:0007669"/>
    <property type="project" value="UniProtKB-ARBA"/>
</dbReference>
<evidence type="ECO:0000259" key="13">
    <source>
        <dbReference type="PROSITE" id="PS51030"/>
    </source>
</evidence>
<feature type="region of interest" description="Disordered" evidence="12">
    <location>
        <begin position="1"/>
        <end position="42"/>
    </location>
</feature>
<evidence type="ECO:0000259" key="14">
    <source>
        <dbReference type="PROSITE" id="PS51843"/>
    </source>
</evidence>
<dbReference type="GO" id="GO:0005496">
    <property type="term" value="F:steroid binding"/>
    <property type="evidence" value="ECO:0007669"/>
    <property type="project" value="UniProtKB-KW"/>
</dbReference>
<dbReference type="PROSITE" id="PS51843">
    <property type="entry name" value="NR_LBD"/>
    <property type="match status" value="1"/>
</dbReference>
<dbReference type="SUPFAM" id="SSF57716">
    <property type="entry name" value="Glucocorticoid receptor-like (DNA-binding domain)"/>
    <property type="match status" value="1"/>
</dbReference>
<dbReference type="GO" id="GO:0033993">
    <property type="term" value="P:response to lipid"/>
    <property type="evidence" value="ECO:0007669"/>
    <property type="project" value="UniProtKB-ARBA"/>
</dbReference>
<evidence type="ECO:0000256" key="5">
    <source>
        <dbReference type="ARBA" id="ARBA00022833"/>
    </source>
</evidence>
<feature type="compositionally biased region" description="Basic and acidic residues" evidence="12">
    <location>
        <begin position="21"/>
        <end position="30"/>
    </location>
</feature>
<accession>G3N4Q4</accession>
<reference evidence="15" key="3">
    <citation type="submission" date="2025-09" db="UniProtKB">
        <authorList>
            <consortium name="Ensembl"/>
        </authorList>
    </citation>
    <scope>IDENTIFICATION</scope>
</reference>
<dbReference type="Pfam" id="PF12497">
    <property type="entry name" value="ERbeta_N"/>
    <property type="match status" value="1"/>
</dbReference>
<dbReference type="InterPro" id="IPR050200">
    <property type="entry name" value="Nuclear_hormone_rcpt_NR3"/>
</dbReference>
<comment type="similarity">
    <text evidence="1">Belongs to the nuclear hormone receptor family. NR3 subfamily.</text>
</comment>
<dbReference type="InterPro" id="IPR035500">
    <property type="entry name" value="NHR-like_dom_sf"/>
</dbReference>
<dbReference type="InterPro" id="IPR001628">
    <property type="entry name" value="Znf_hrmn_rcpt"/>
</dbReference>
<evidence type="ECO:0000256" key="4">
    <source>
        <dbReference type="ARBA" id="ARBA00022771"/>
    </source>
</evidence>
<keyword evidence="5" id="KW-0862">Zinc</keyword>
<evidence type="ECO:0000313" key="16">
    <source>
        <dbReference type="Proteomes" id="UP000007635"/>
    </source>
</evidence>
<reference evidence="15" key="2">
    <citation type="submission" date="2025-08" db="UniProtKB">
        <authorList>
            <consortium name="Ensembl"/>
        </authorList>
    </citation>
    <scope>IDENTIFICATION</scope>
</reference>
<dbReference type="PROSITE" id="PS51030">
    <property type="entry name" value="NUCLEAR_REC_DBD_2"/>
    <property type="match status" value="1"/>
</dbReference>
<dbReference type="eggNOG" id="KOG3575">
    <property type="taxonomic scope" value="Eukaryota"/>
</dbReference>
<evidence type="ECO:0000256" key="8">
    <source>
        <dbReference type="ARBA" id="ARBA00023125"/>
    </source>
</evidence>
<evidence type="ECO:0000256" key="3">
    <source>
        <dbReference type="ARBA" id="ARBA00022723"/>
    </source>
</evidence>
<dbReference type="SUPFAM" id="SSF48508">
    <property type="entry name" value="Nuclear receptor ligand-binding domain"/>
    <property type="match status" value="1"/>
</dbReference>
<keyword evidence="10" id="KW-0675">Receptor</keyword>
<dbReference type="STRING" id="69293.ENSGACP00000000274"/>
<dbReference type="CDD" id="cd07171">
    <property type="entry name" value="NR_DBD_ER"/>
    <property type="match status" value="1"/>
</dbReference>
<dbReference type="Gene3D" id="1.10.565.10">
    <property type="entry name" value="Retinoid X Receptor"/>
    <property type="match status" value="1"/>
</dbReference>
<dbReference type="PANTHER" id="PTHR48092">
    <property type="entry name" value="KNIRPS-RELATED PROTEIN-RELATED"/>
    <property type="match status" value="1"/>
</dbReference>
<feature type="domain" description="Nuclear receptor" evidence="13">
    <location>
        <begin position="173"/>
        <end position="241"/>
    </location>
</feature>
<keyword evidence="6" id="KW-0805">Transcription regulation</keyword>
<name>G3N4Q4_GASAC</name>
<reference evidence="15 16" key="1">
    <citation type="journal article" date="2021" name="G3 (Bethesda)">
        <title>Improved contiguity of the threespine stickleback genome using long-read sequencing.</title>
        <authorList>
            <person name="Nath S."/>
            <person name="Shaw D.E."/>
            <person name="White M.A."/>
        </authorList>
    </citation>
    <scope>NUCLEOTIDE SEQUENCE [LARGE SCALE GENOMIC DNA]</scope>
    <source>
        <strain evidence="15 16">Lake Benthic</strain>
    </source>
</reference>
<evidence type="ECO:0000256" key="1">
    <source>
        <dbReference type="ARBA" id="ARBA00005413"/>
    </source>
</evidence>
<dbReference type="PROSITE" id="PS00031">
    <property type="entry name" value="NUCLEAR_REC_DBD_1"/>
    <property type="match status" value="1"/>
</dbReference>
<evidence type="ECO:0000313" key="15">
    <source>
        <dbReference type="Ensembl" id="ENSGACP00000000274.2"/>
    </source>
</evidence>
<dbReference type="GO" id="GO:0043565">
    <property type="term" value="F:sequence-specific DNA binding"/>
    <property type="evidence" value="ECO:0007669"/>
    <property type="project" value="InterPro"/>
</dbReference>
<keyword evidence="9" id="KW-0804">Transcription</keyword>
<keyword evidence="2" id="KW-0754">Steroid-binding</keyword>
<dbReference type="GeneTree" id="ENSGT00940000156116"/>
<dbReference type="Bgee" id="ENSGACG00000000213">
    <property type="expression patterns" value="Expressed in testis and 3 other cell types or tissues"/>
</dbReference>
<keyword evidence="3" id="KW-0479">Metal-binding</keyword>